<evidence type="ECO:0000313" key="3">
    <source>
        <dbReference type="Proteomes" id="UP000001072"/>
    </source>
</evidence>
<dbReference type="KEGG" id="mlr:MELLADRAFT_95217"/>
<dbReference type="HOGENOM" id="CLU_027286_0_0_1"/>
<feature type="region of interest" description="Disordered" evidence="1">
    <location>
        <begin position="83"/>
        <end position="147"/>
    </location>
</feature>
<feature type="compositionally biased region" description="Low complexity" evidence="1">
    <location>
        <begin position="550"/>
        <end position="562"/>
    </location>
</feature>
<evidence type="ECO:0000313" key="2">
    <source>
        <dbReference type="EMBL" id="EGG09748.1"/>
    </source>
</evidence>
<feature type="compositionally biased region" description="Low complexity" evidence="1">
    <location>
        <begin position="8"/>
        <end position="19"/>
    </location>
</feature>
<feature type="compositionally biased region" description="Acidic residues" evidence="1">
    <location>
        <begin position="54"/>
        <end position="69"/>
    </location>
</feature>
<protein>
    <submittedName>
        <fullName evidence="2">Uncharacterized protein</fullName>
    </submittedName>
</protein>
<organism evidence="3">
    <name type="scientific">Melampsora larici-populina (strain 98AG31 / pathotype 3-4-7)</name>
    <name type="common">Poplar leaf rust fungus</name>
    <dbReference type="NCBI Taxonomy" id="747676"/>
    <lineage>
        <taxon>Eukaryota</taxon>
        <taxon>Fungi</taxon>
        <taxon>Dikarya</taxon>
        <taxon>Basidiomycota</taxon>
        <taxon>Pucciniomycotina</taxon>
        <taxon>Pucciniomycetes</taxon>
        <taxon>Pucciniales</taxon>
        <taxon>Melampsoraceae</taxon>
        <taxon>Melampsora</taxon>
    </lineage>
</organism>
<feature type="compositionally biased region" description="Basic residues" evidence="1">
    <location>
        <begin position="625"/>
        <end position="652"/>
    </location>
</feature>
<feature type="region of interest" description="Disordered" evidence="1">
    <location>
        <begin position="518"/>
        <end position="538"/>
    </location>
</feature>
<dbReference type="OrthoDB" id="2515167at2759"/>
<dbReference type="EMBL" id="GL883096">
    <property type="protein sequence ID" value="EGG09748.1"/>
    <property type="molecule type" value="Genomic_DNA"/>
</dbReference>
<keyword evidence="3" id="KW-1185">Reference proteome</keyword>
<dbReference type="AlphaFoldDB" id="F4RCJ8"/>
<feature type="compositionally biased region" description="Polar residues" evidence="1">
    <location>
        <begin position="522"/>
        <end position="533"/>
    </location>
</feature>
<feature type="region of interest" description="Disordered" evidence="1">
    <location>
        <begin position="1"/>
        <end position="69"/>
    </location>
</feature>
<sequence>MVIDESMEQAMQQAAAAAENSTWTRSRSVALGQQPGPPLATPRRANNNNNLQPLEEEEIDGTPLETDEVEELLEDAALVLQGSLIGSDVDDETSWQPPAEKGKGRAHSQTSPTPSFDQSVDRSPARARGPKAQEPAHDDPKIPTWGGERLQDILRGGETPRTLLDGGSQKPDKLRKPTLLLLTGDLNARVNRLFAEGRHAEANGILEYFDRQTARSVIGTDGVRVPAAGGSGLPDSCPYTLVQEELSASENSVGNVPHVPPAYTSQQSRLGPVHTAHPQVQPAYSMPSRVQGEIYQTRIPPTTHPEPQLATLPLPSPFLTQEDVDEAEQVKVLLATRKGRLVLRNGDVVENGRLLVADSSEKMEKGLPQLSPVLRHWLRTFKSRRKAPSESKVDDGSASLRVYGGQPPPDEYTMQFEEWIDGISLFIKYVADAGWITLAERFEGHRRVVMDLRDNFGWMIALRYCILIRQGVMQETIDNRIRNFSTLQSTILEYAKLQADTLQERAYRTNPYALGGPLAHQNPLTGLPKSTTAHSKKSNLETAYSRIGAQATTSPAATSQGAWISSQKWRTMSTEEKHAATAARDPNTSYRRREGDRGREREPYRERERDRTSGRDRYSRDDRPRYRRRSKSRSRSPRGTKGKGRGSRHWRAHVPVVPVAEPPSPLLSTSS</sequence>
<name>F4RCJ8_MELLP</name>
<dbReference type="Proteomes" id="UP000001072">
    <property type="component" value="Unassembled WGS sequence"/>
</dbReference>
<proteinExistence type="predicted"/>
<evidence type="ECO:0000256" key="1">
    <source>
        <dbReference type="SAM" id="MobiDB-lite"/>
    </source>
</evidence>
<dbReference type="InParanoid" id="F4RCJ8"/>
<feature type="compositionally biased region" description="Polar residues" evidence="1">
    <location>
        <begin position="563"/>
        <end position="572"/>
    </location>
</feature>
<dbReference type="RefSeq" id="XP_007406802.1">
    <property type="nucleotide sequence ID" value="XM_007406740.1"/>
</dbReference>
<dbReference type="GeneID" id="18937174"/>
<reference evidence="3" key="1">
    <citation type="journal article" date="2011" name="Proc. Natl. Acad. Sci. U.S.A.">
        <title>Obligate biotrophy features unraveled by the genomic analysis of rust fungi.</title>
        <authorList>
            <person name="Duplessis S."/>
            <person name="Cuomo C.A."/>
            <person name="Lin Y.-C."/>
            <person name="Aerts A."/>
            <person name="Tisserant E."/>
            <person name="Veneault-Fourrey C."/>
            <person name="Joly D.L."/>
            <person name="Hacquard S."/>
            <person name="Amselem J."/>
            <person name="Cantarel B.L."/>
            <person name="Chiu R."/>
            <person name="Coutinho P.M."/>
            <person name="Feau N."/>
            <person name="Field M."/>
            <person name="Frey P."/>
            <person name="Gelhaye E."/>
            <person name="Goldberg J."/>
            <person name="Grabherr M.G."/>
            <person name="Kodira C.D."/>
            <person name="Kohler A."/>
            <person name="Kuees U."/>
            <person name="Lindquist E.A."/>
            <person name="Lucas S.M."/>
            <person name="Mago R."/>
            <person name="Mauceli E."/>
            <person name="Morin E."/>
            <person name="Murat C."/>
            <person name="Pangilinan J.L."/>
            <person name="Park R."/>
            <person name="Pearson M."/>
            <person name="Quesneville H."/>
            <person name="Rouhier N."/>
            <person name="Sakthikumar S."/>
            <person name="Salamov A.A."/>
            <person name="Schmutz J."/>
            <person name="Selles B."/>
            <person name="Shapiro H."/>
            <person name="Tanguay P."/>
            <person name="Tuskan G.A."/>
            <person name="Henrissat B."/>
            <person name="Van de Peer Y."/>
            <person name="Rouze P."/>
            <person name="Ellis J.G."/>
            <person name="Dodds P.N."/>
            <person name="Schein J.E."/>
            <person name="Zhong S."/>
            <person name="Hamelin R.C."/>
            <person name="Grigoriev I.V."/>
            <person name="Szabo L.J."/>
            <person name="Martin F."/>
        </authorList>
    </citation>
    <scope>NUCLEOTIDE SEQUENCE [LARGE SCALE GENOMIC DNA]</scope>
    <source>
        <strain evidence="3">98AG31 / pathotype 3-4-7</strain>
    </source>
</reference>
<gene>
    <name evidence="2" type="ORF">MELLADRAFT_95217</name>
</gene>
<feature type="compositionally biased region" description="Basic and acidic residues" evidence="1">
    <location>
        <begin position="591"/>
        <end position="624"/>
    </location>
</feature>
<feature type="compositionally biased region" description="Polar residues" evidence="1">
    <location>
        <begin position="107"/>
        <end position="118"/>
    </location>
</feature>
<dbReference type="VEuPathDB" id="FungiDB:MELLADRAFT_95217"/>
<feature type="region of interest" description="Disordered" evidence="1">
    <location>
        <begin position="550"/>
        <end position="671"/>
    </location>
</feature>
<accession>F4RCJ8</accession>